<dbReference type="PANTHER" id="PTHR46658:SF1">
    <property type="entry name" value="CYS OR MET METABOLISM PYRIDOXAL-PHOSPHATE-DEPENDENT ENZYME"/>
    <property type="match status" value="1"/>
</dbReference>
<reference evidence="1" key="1">
    <citation type="journal article" date="2021" name="PeerJ">
        <title>Extensive microbial diversity within the chicken gut microbiome revealed by metagenomics and culture.</title>
        <authorList>
            <person name="Gilroy R."/>
            <person name="Ravi A."/>
            <person name="Getino M."/>
            <person name="Pursley I."/>
            <person name="Horton D.L."/>
            <person name="Alikhan N.F."/>
            <person name="Baker D."/>
            <person name="Gharbi K."/>
            <person name="Hall N."/>
            <person name="Watson M."/>
            <person name="Adriaenssens E.M."/>
            <person name="Foster-Nyarko E."/>
            <person name="Jarju S."/>
            <person name="Secka A."/>
            <person name="Antonio M."/>
            <person name="Oren A."/>
            <person name="Chaudhuri R.R."/>
            <person name="La Ragione R."/>
            <person name="Hildebrand F."/>
            <person name="Pallen M.J."/>
        </authorList>
    </citation>
    <scope>NUCLEOTIDE SEQUENCE</scope>
    <source>
        <strain evidence="1">12435</strain>
    </source>
</reference>
<dbReference type="Gene3D" id="3.90.1150.60">
    <property type="entry name" value="Methioning gamme-lyase, C-terminal domain"/>
    <property type="match status" value="1"/>
</dbReference>
<gene>
    <name evidence="1" type="ORF">H9892_04245</name>
</gene>
<dbReference type="PANTHER" id="PTHR46658">
    <property type="entry name" value="CYS OR MET METABOLISM PYRIDOXAL-PHOSPHATE-DEPENDENT ENZYME"/>
    <property type="match status" value="1"/>
</dbReference>
<organism evidence="1 2">
    <name type="scientific">Candidatus Protoclostridium stercorigallinarum</name>
    <dbReference type="NCBI Taxonomy" id="2838741"/>
    <lineage>
        <taxon>Bacteria</taxon>
        <taxon>Bacillati</taxon>
        <taxon>Bacillota</taxon>
        <taxon>Clostridia</taxon>
        <taxon>Candidatus Protoclostridium</taxon>
    </lineage>
</organism>
<dbReference type="InterPro" id="IPR009651">
    <property type="entry name" value="Met_g_lyase_put"/>
</dbReference>
<dbReference type="Gene3D" id="3.40.640.10">
    <property type="entry name" value="Type I PLP-dependent aspartate aminotransferase-like (Major domain)"/>
    <property type="match status" value="1"/>
</dbReference>
<dbReference type="InterPro" id="IPR015424">
    <property type="entry name" value="PyrdxlP-dep_Trfase"/>
</dbReference>
<name>A0A9D1Q0L4_9FIRM</name>
<reference evidence="1" key="2">
    <citation type="submission" date="2021-04" db="EMBL/GenBank/DDBJ databases">
        <authorList>
            <person name="Gilroy R."/>
        </authorList>
    </citation>
    <scope>NUCLEOTIDE SEQUENCE</scope>
    <source>
        <strain evidence="1">12435</strain>
    </source>
</reference>
<dbReference type="EMBL" id="DXHS01000069">
    <property type="protein sequence ID" value="HIW02531.1"/>
    <property type="molecule type" value="Genomic_DNA"/>
</dbReference>
<evidence type="ECO:0000313" key="2">
    <source>
        <dbReference type="Proteomes" id="UP000823990"/>
    </source>
</evidence>
<dbReference type="AlphaFoldDB" id="A0A9D1Q0L4"/>
<dbReference type="Pfam" id="PF06838">
    <property type="entry name" value="Met_gamma_lyase"/>
    <property type="match status" value="1"/>
</dbReference>
<comment type="caution">
    <text evidence="1">The sequence shown here is derived from an EMBL/GenBank/DDBJ whole genome shotgun (WGS) entry which is preliminary data.</text>
</comment>
<proteinExistence type="predicted"/>
<dbReference type="Proteomes" id="UP000823990">
    <property type="component" value="Unassembled WGS sequence"/>
</dbReference>
<dbReference type="SUPFAM" id="SSF53383">
    <property type="entry name" value="PLP-dependent transferases"/>
    <property type="match status" value="1"/>
</dbReference>
<dbReference type="InterPro" id="IPR015421">
    <property type="entry name" value="PyrdxlP-dep_Trfase_major"/>
</dbReference>
<protein>
    <submittedName>
        <fullName evidence="1">Methionine gamma-lyase family protein</fullName>
    </submittedName>
</protein>
<accession>A0A9D1Q0L4</accession>
<sequence length="406" mass="43847">MDIDKLIKDTENKYAERFAEADAVALYNQEKVLDAFINCRISAGHFAPTTGYGYDDMGREKLGQLFAGIMHTEAAIASTHFASGTHTIACALFGLLRPGQKALSLSGMPYDTLRGVIFGEENGSLHDFGIGFDIAERSPEGFDKARIAAMLSEEKYALVYIQRSPGYERRKAFSVAEIADIVSFVRRFTDAPVAVDNCYGEFVEREEPTDVGADIVMGSLIKNPGGAIAPTGGYIAGKQELIDKIGMRLTAPGVGTEIGSYEHTYRNFFQGLFLAPHIVAQARKGGLLFAGALEALGYGVYPAADDASGDIVRVVDFGDKDKMLAFCRAVQAASPIDANARPDPWAMPGYDDEVIMASGSFVQGSSIELSADAPVRPPYSLYIQGGMTYEHAKIALKRCLISLNAR</sequence>
<evidence type="ECO:0000313" key="1">
    <source>
        <dbReference type="EMBL" id="HIW02531.1"/>
    </source>
</evidence>